<dbReference type="EMBL" id="JAJNDB010000001">
    <property type="protein sequence ID" value="MCD2193044.1"/>
    <property type="molecule type" value="Genomic_DNA"/>
</dbReference>
<name>A0ABS8P7L7_9PSEU</name>
<feature type="compositionally biased region" description="Low complexity" evidence="1">
    <location>
        <begin position="23"/>
        <end position="32"/>
    </location>
</feature>
<keyword evidence="4" id="KW-1185">Reference proteome</keyword>
<accession>A0ABS8P7L7</accession>
<keyword evidence="2" id="KW-0812">Transmembrane</keyword>
<feature type="transmembrane region" description="Helical" evidence="2">
    <location>
        <begin position="262"/>
        <end position="284"/>
    </location>
</feature>
<evidence type="ECO:0008006" key="5">
    <source>
        <dbReference type="Google" id="ProtNLM"/>
    </source>
</evidence>
<comment type="caution">
    <text evidence="3">The sequence shown here is derived from an EMBL/GenBank/DDBJ whole genome shotgun (WGS) entry which is preliminary data.</text>
</comment>
<evidence type="ECO:0000313" key="3">
    <source>
        <dbReference type="EMBL" id="MCD2193044.1"/>
    </source>
</evidence>
<feature type="compositionally biased region" description="Low complexity" evidence="1">
    <location>
        <begin position="95"/>
        <end position="163"/>
    </location>
</feature>
<organism evidence="3 4">
    <name type="scientific">Actinomycetospora endophytica</name>
    <dbReference type="NCBI Taxonomy" id="2291215"/>
    <lineage>
        <taxon>Bacteria</taxon>
        <taxon>Bacillati</taxon>
        <taxon>Actinomycetota</taxon>
        <taxon>Actinomycetes</taxon>
        <taxon>Pseudonocardiales</taxon>
        <taxon>Pseudonocardiaceae</taxon>
        <taxon>Actinomycetospora</taxon>
    </lineage>
</organism>
<evidence type="ECO:0000313" key="4">
    <source>
        <dbReference type="Proteomes" id="UP001199469"/>
    </source>
</evidence>
<keyword evidence="2" id="KW-1133">Transmembrane helix</keyword>
<reference evidence="3 4" key="1">
    <citation type="submission" date="2021-11" db="EMBL/GenBank/DDBJ databases">
        <title>Draft genome sequence of Actinomycetospora sp. SF1 isolated from the rhizosphere soil.</title>
        <authorList>
            <person name="Duangmal K."/>
            <person name="Chantavorakit T."/>
        </authorList>
    </citation>
    <scope>NUCLEOTIDE SEQUENCE [LARGE SCALE GENOMIC DNA]</scope>
    <source>
        <strain evidence="3 4">TBRC 5722</strain>
    </source>
</reference>
<dbReference type="RefSeq" id="WP_230730699.1">
    <property type="nucleotide sequence ID" value="NZ_JAJNDB010000001.1"/>
</dbReference>
<dbReference type="Proteomes" id="UP001199469">
    <property type="component" value="Unassembled WGS sequence"/>
</dbReference>
<protein>
    <recommendedName>
        <fullName evidence="5">Meckel syndrome type 1 protein</fullName>
    </recommendedName>
</protein>
<keyword evidence="2" id="KW-0472">Membrane</keyword>
<gene>
    <name evidence="3" type="ORF">LQ327_06525</name>
</gene>
<feature type="region of interest" description="Disordered" evidence="1">
    <location>
        <begin position="1"/>
        <end position="170"/>
    </location>
</feature>
<evidence type="ECO:0000256" key="1">
    <source>
        <dbReference type="SAM" id="MobiDB-lite"/>
    </source>
</evidence>
<sequence length="286" mass="27267">MPRPTPTPRQQPGRVAMQVARDGGPAEAEGGAVPSRGRHRTPDTGELSAPDLAGAAGAGAGPAASGAPSRHDVVARQSRTVARRTAPGALERVEAAQVAASRPASAPRPAVVPSASAPAPAPSPRQASAGAPAARSAPATQPAASPSSVSLSSPAPSSAAPSSDADDDAVTDLVAGPTRRGRAAVPDGPSTGRAPGVIGLVLGVLALLGAVVAAAAPDVVVPVVGRIGASPLALAGLLALGLLATACAGLGTGRQRRGRGVAVTGMVVGLAAVAAAVVPLVAVASL</sequence>
<proteinExistence type="predicted"/>
<feature type="transmembrane region" description="Helical" evidence="2">
    <location>
        <begin position="197"/>
        <end position="216"/>
    </location>
</feature>
<evidence type="ECO:0000256" key="2">
    <source>
        <dbReference type="SAM" id="Phobius"/>
    </source>
</evidence>
<feature type="transmembrane region" description="Helical" evidence="2">
    <location>
        <begin position="228"/>
        <end position="250"/>
    </location>
</feature>